<dbReference type="EMBL" id="WUAV01000006">
    <property type="protein sequence ID" value="KAF1748150.1"/>
    <property type="molecule type" value="Genomic_DNA"/>
</dbReference>
<dbReference type="PROSITE" id="PS50041">
    <property type="entry name" value="C_TYPE_LECTIN_2"/>
    <property type="match status" value="1"/>
</dbReference>
<protein>
    <recommendedName>
        <fullName evidence="3">C-type lectin domain-containing protein</fullName>
    </recommendedName>
</protein>
<dbReference type="CTD" id="9822270"/>
<feature type="domain" description="C-type lectin" evidence="3">
    <location>
        <begin position="95"/>
        <end position="225"/>
    </location>
</feature>
<dbReference type="InterPro" id="IPR051379">
    <property type="entry name" value="C-type_Lectin_Receptor_IMM"/>
</dbReference>
<dbReference type="PANTHER" id="PTHR46746">
    <property type="entry name" value="KILLER CELL LECTIN-LIKE RECEPTOR SUBFAMILY F MEMBER 2"/>
    <property type="match status" value="1"/>
</dbReference>
<dbReference type="Pfam" id="PF00059">
    <property type="entry name" value="Lectin_C"/>
    <property type="match status" value="1"/>
</dbReference>
<dbReference type="RefSeq" id="XP_053579523.1">
    <property type="nucleotide sequence ID" value="XM_053735957.1"/>
</dbReference>
<gene>
    <name evidence="4" type="ORF">GCK72_024617</name>
</gene>
<evidence type="ECO:0000313" key="5">
    <source>
        <dbReference type="Proteomes" id="UP000483820"/>
    </source>
</evidence>
<dbReference type="PANTHER" id="PTHR46746:SF9">
    <property type="entry name" value="CD209 ANTIGEN-LIKE PROTEIN C-LIKE"/>
    <property type="match status" value="1"/>
</dbReference>
<dbReference type="InterPro" id="IPR016186">
    <property type="entry name" value="C-type_lectin-like/link_sf"/>
</dbReference>
<dbReference type="InterPro" id="IPR001304">
    <property type="entry name" value="C-type_lectin-like"/>
</dbReference>
<dbReference type="KEGG" id="crq:GCK72_024617"/>
<dbReference type="SUPFAM" id="SSF56436">
    <property type="entry name" value="C-type lectin-like"/>
    <property type="match status" value="1"/>
</dbReference>
<keyword evidence="1" id="KW-0430">Lectin</keyword>
<accession>A0A6A5FZS4</accession>
<dbReference type="GO" id="GO:0030246">
    <property type="term" value="F:carbohydrate binding"/>
    <property type="evidence" value="ECO:0007669"/>
    <property type="project" value="UniProtKB-KW"/>
</dbReference>
<evidence type="ECO:0000256" key="2">
    <source>
        <dbReference type="ARBA" id="ARBA00023157"/>
    </source>
</evidence>
<dbReference type="Proteomes" id="UP000483820">
    <property type="component" value="Chromosome X"/>
</dbReference>
<evidence type="ECO:0000313" key="4">
    <source>
        <dbReference type="EMBL" id="KAF1748150.1"/>
    </source>
</evidence>
<sequence>MCQQNQIGEKKEELILKRNPNEEATMFTEKGIIKLALFAAAFGLVSTHFAPVKLFNWSYKDFGTSAFSDISLEQRQRFADFPAETGTCPDGWVRFSDSCYWVEQHKQSFAEAEKRCYEKNATLFVVNSQDEWDAVREHFPQIGYTWIGLVRFTHRERSEDTPTWQTEGAVNPAKLNWLIRPYKPVSNGWSILSNCAAHYSASLSLDASAYTYYQPCSFKYYSICERNSTILDFLNRKFDIQA</sequence>
<reference evidence="4 5" key="1">
    <citation type="submission" date="2019-12" db="EMBL/GenBank/DDBJ databases">
        <title>Chromosome-level assembly of the Caenorhabditis remanei genome.</title>
        <authorList>
            <person name="Teterina A.A."/>
            <person name="Willis J.H."/>
            <person name="Phillips P.C."/>
        </authorList>
    </citation>
    <scope>NUCLEOTIDE SEQUENCE [LARGE SCALE GENOMIC DNA]</scope>
    <source>
        <strain evidence="4 5">PX506</strain>
        <tissue evidence="4">Whole organism</tissue>
    </source>
</reference>
<comment type="caution">
    <text evidence="4">The sequence shown here is derived from an EMBL/GenBank/DDBJ whole genome shotgun (WGS) entry which is preliminary data.</text>
</comment>
<dbReference type="AlphaFoldDB" id="A0A6A5FZS4"/>
<keyword evidence="2" id="KW-1015">Disulfide bond</keyword>
<evidence type="ECO:0000256" key="1">
    <source>
        <dbReference type="ARBA" id="ARBA00022734"/>
    </source>
</evidence>
<dbReference type="InterPro" id="IPR016187">
    <property type="entry name" value="CTDL_fold"/>
</dbReference>
<proteinExistence type="predicted"/>
<organism evidence="4 5">
    <name type="scientific">Caenorhabditis remanei</name>
    <name type="common">Caenorhabditis vulgaris</name>
    <dbReference type="NCBI Taxonomy" id="31234"/>
    <lineage>
        <taxon>Eukaryota</taxon>
        <taxon>Metazoa</taxon>
        <taxon>Ecdysozoa</taxon>
        <taxon>Nematoda</taxon>
        <taxon>Chromadorea</taxon>
        <taxon>Rhabditida</taxon>
        <taxon>Rhabditina</taxon>
        <taxon>Rhabditomorpha</taxon>
        <taxon>Rhabditoidea</taxon>
        <taxon>Rhabditidae</taxon>
        <taxon>Peloderinae</taxon>
        <taxon>Caenorhabditis</taxon>
    </lineage>
</organism>
<evidence type="ECO:0000259" key="3">
    <source>
        <dbReference type="PROSITE" id="PS50041"/>
    </source>
</evidence>
<name>A0A6A5FZS4_CAERE</name>
<dbReference type="GeneID" id="9822270"/>
<dbReference type="Gene3D" id="3.10.100.10">
    <property type="entry name" value="Mannose-Binding Protein A, subunit A"/>
    <property type="match status" value="1"/>
</dbReference>
<dbReference type="SMART" id="SM00034">
    <property type="entry name" value="CLECT"/>
    <property type="match status" value="1"/>
</dbReference>